<dbReference type="GO" id="GO:0016705">
    <property type="term" value="F:oxidoreductase activity, acting on paired donors, with incorporation or reduction of molecular oxygen"/>
    <property type="evidence" value="ECO:0007669"/>
    <property type="project" value="InterPro"/>
</dbReference>
<dbReference type="Pfam" id="PF00296">
    <property type="entry name" value="Bac_luciferase"/>
    <property type="match status" value="1"/>
</dbReference>
<feature type="domain" description="Luciferase-like" evidence="2">
    <location>
        <begin position="12"/>
        <end position="304"/>
    </location>
</feature>
<dbReference type="OrthoDB" id="180193at2"/>
<sequence length="331" mass="36300">MANGGARVGYAAMLERFHPSDVVALAAEAEQAGFDGVMADDHFQPWTAHQGQAGFVWNVMTAMAERTRGVVGVGATCPSFRWHPAVVAQAAATLESMYPGRHWLGVGSGEAISEHVVGGYWPEAPERIARMFEAVEIIQKLFTGRDVRHDGRFFTLERSRLWTMPEAPPPIYVATSGPVTARRAGASADGIITVATTPEKVATLFARFDDGARSAGKDPDTLTKVVQVHLAWAPDDAEAAEQAVREWPNGAMRFSKADIRSPHDFEQMARMVRPEDFDGRLLVSSDPDAHRREIQSYLDVGATHVYVHNVNADQRTWLKVFGREVLPALTP</sequence>
<dbReference type="EMBL" id="PYGE01000008">
    <property type="protein sequence ID" value="PSL03260.1"/>
    <property type="molecule type" value="Genomic_DNA"/>
</dbReference>
<accession>A0A2P8E1A6</accession>
<evidence type="ECO:0000259" key="2">
    <source>
        <dbReference type="Pfam" id="PF00296"/>
    </source>
</evidence>
<keyword evidence="4" id="KW-1185">Reference proteome</keyword>
<dbReference type="AlphaFoldDB" id="A0A2P8E1A6"/>
<evidence type="ECO:0000313" key="3">
    <source>
        <dbReference type="EMBL" id="PSL03260.1"/>
    </source>
</evidence>
<dbReference type="SUPFAM" id="SSF51679">
    <property type="entry name" value="Bacterial luciferase-like"/>
    <property type="match status" value="1"/>
</dbReference>
<keyword evidence="1" id="KW-0560">Oxidoreductase</keyword>
<dbReference type="PANTHER" id="PTHR43244:SF1">
    <property type="entry name" value="5,10-METHYLENETETRAHYDROMETHANOPTERIN REDUCTASE"/>
    <property type="match status" value="1"/>
</dbReference>
<name>A0A2P8E1A6_9ACTN</name>
<dbReference type="InterPro" id="IPR050564">
    <property type="entry name" value="F420-G6PD/mer"/>
</dbReference>
<dbReference type="PANTHER" id="PTHR43244">
    <property type="match status" value="1"/>
</dbReference>
<comment type="caution">
    <text evidence="3">The sequence shown here is derived from an EMBL/GenBank/DDBJ whole genome shotgun (WGS) entry which is preliminary data.</text>
</comment>
<evidence type="ECO:0000256" key="1">
    <source>
        <dbReference type="ARBA" id="ARBA00023002"/>
    </source>
</evidence>
<dbReference type="Proteomes" id="UP000243528">
    <property type="component" value="Unassembled WGS sequence"/>
</dbReference>
<organism evidence="3 4">
    <name type="scientific">Haloactinopolyspora alba</name>
    <dbReference type="NCBI Taxonomy" id="648780"/>
    <lineage>
        <taxon>Bacteria</taxon>
        <taxon>Bacillati</taxon>
        <taxon>Actinomycetota</taxon>
        <taxon>Actinomycetes</taxon>
        <taxon>Jiangellales</taxon>
        <taxon>Jiangellaceae</taxon>
        <taxon>Haloactinopolyspora</taxon>
    </lineage>
</organism>
<protein>
    <submittedName>
        <fullName evidence="3">G6PDH family F420-dependent oxidoreductase</fullName>
    </submittedName>
</protein>
<dbReference type="InterPro" id="IPR036661">
    <property type="entry name" value="Luciferase-like_sf"/>
</dbReference>
<gene>
    <name evidence="3" type="ORF">CLV30_108172</name>
</gene>
<dbReference type="NCBIfam" id="TIGR03557">
    <property type="entry name" value="F420_G6P_family"/>
    <property type="match status" value="1"/>
</dbReference>
<proteinExistence type="predicted"/>
<dbReference type="CDD" id="cd01097">
    <property type="entry name" value="Tetrahydromethanopterin_reductase"/>
    <property type="match status" value="1"/>
</dbReference>
<reference evidence="3 4" key="1">
    <citation type="submission" date="2018-03" db="EMBL/GenBank/DDBJ databases">
        <title>Genomic Encyclopedia of Archaeal and Bacterial Type Strains, Phase II (KMG-II): from individual species to whole genera.</title>
        <authorList>
            <person name="Goeker M."/>
        </authorList>
    </citation>
    <scope>NUCLEOTIDE SEQUENCE [LARGE SCALE GENOMIC DNA]</scope>
    <source>
        <strain evidence="3 4">DSM 45211</strain>
    </source>
</reference>
<evidence type="ECO:0000313" key="4">
    <source>
        <dbReference type="Proteomes" id="UP000243528"/>
    </source>
</evidence>
<dbReference type="InterPro" id="IPR019945">
    <property type="entry name" value="F420_G6P_DH-rel"/>
</dbReference>
<dbReference type="Gene3D" id="3.20.20.30">
    <property type="entry name" value="Luciferase-like domain"/>
    <property type="match status" value="1"/>
</dbReference>
<dbReference type="InterPro" id="IPR011251">
    <property type="entry name" value="Luciferase-like_dom"/>
</dbReference>
<dbReference type="RefSeq" id="WP_106537657.1">
    <property type="nucleotide sequence ID" value="NZ_ML142902.1"/>
</dbReference>